<dbReference type="PANTHER" id="PTHR11127">
    <property type="entry name" value="60S RIBOSOMAL PROTEIN L14"/>
    <property type="match status" value="1"/>
</dbReference>
<protein>
    <recommendedName>
        <fullName evidence="4">Large ribosomal subunit protein eL14</fullName>
    </recommendedName>
    <alternativeName>
        <fullName evidence="5">60S ribosomal protein L14</fullName>
    </alternativeName>
</protein>
<evidence type="ECO:0000259" key="7">
    <source>
        <dbReference type="Pfam" id="PF00467"/>
    </source>
</evidence>
<evidence type="ECO:0000256" key="2">
    <source>
        <dbReference type="ARBA" id="ARBA00022980"/>
    </source>
</evidence>
<evidence type="ECO:0000256" key="6">
    <source>
        <dbReference type="SAM" id="MobiDB-lite"/>
    </source>
</evidence>
<feature type="region of interest" description="Disordered" evidence="6">
    <location>
        <begin position="137"/>
        <end position="158"/>
    </location>
</feature>
<evidence type="ECO:0000259" key="8">
    <source>
        <dbReference type="Pfam" id="PF01929"/>
    </source>
</evidence>
<dbReference type="CDD" id="cd23702">
    <property type="entry name" value="eL14"/>
    <property type="match status" value="1"/>
</dbReference>
<feature type="compositionally biased region" description="Basic residues" evidence="6">
    <location>
        <begin position="143"/>
        <end position="158"/>
    </location>
</feature>
<dbReference type="PANTHER" id="PTHR11127:SF2">
    <property type="entry name" value="LARGE RIBOSOMAL SUBUNIT PROTEIN EL14"/>
    <property type="match status" value="1"/>
</dbReference>
<accession>A0A6A4VL55</accession>
<comment type="caution">
    <text evidence="9">The sequence shown here is derived from an EMBL/GenBank/DDBJ whole genome shotgun (WGS) entry which is preliminary data.</text>
</comment>
<keyword evidence="3" id="KW-0687">Ribonucleoprotein</keyword>
<evidence type="ECO:0000313" key="9">
    <source>
        <dbReference type="EMBL" id="KAF0291088.1"/>
    </source>
</evidence>
<dbReference type="InterPro" id="IPR008991">
    <property type="entry name" value="Translation_prot_SH3-like_sf"/>
</dbReference>
<dbReference type="Gene3D" id="2.30.30.30">
    <property type="match status" value="1"/>
</dbReference>
<dbReference type="Gene3D" id="6.10.250.2270">
    <property type="match status" value="1"/>
</dbReference>
<dbReference type="GO" id="GO:0003735">
    <property type="term" value="F:structural constituent of ribosome"/>
    <property type="evidence" value="ECO:0007669"/>
    <property type="project" value="InterPro"/>
</dbReference>
<dbReference type="GO" id="GO:0042273">
    <property type="term" value="P:ribosomal large subunit biogenesis"/>
    <property type="evidence" value="ECO:0007669"/>
    <property type="project" value="TreeGrafter"/>
</dbReference>
<dbReference type="Pfam" id="PF00467">
    <property type="entry name" value="KOW"/>
    <property type="match status" value="1"/>
</dbReference>
<dbReference type="OrthoDB" id="1875589at2759"/>
<dbReference type="InterPro" id="IPR005824">
    <property type="entry name" value="KOW"/>
</dbReference>
<evidence type="ECO:0000256" key="4">
    <source>
        <dbReference type="ARBA" id="ARBA00035215"/>
    </source>
</evidence>
<evidence type="ECO:0000256" key="1">
    <source>
        <dbReference type="ARBA" id="ARBA00006592"/>
    </source>
</evidence>
<organism evidence="9 10">
    <name type="scientific">Amphibalanus amphitrite</name>
    <name type="common">Striped barnacle</name>
    <name type="synonym">Balanus amphitrite</name>
    <dbReference type="NCBI Taxonomy" id="1232801"/>
    <lineage>
        <taxon>Eukaryota</taxon>
        <taxon>Metazoa</taxon>
        <taxon>Ecdysozoa</taxon>
        <taxon>Arthropoda</taxon>
        <taxon>Crustacea</taxon>
        <taxon>Multicrustacea</taxon>
        <taxon>Cirripedia</taxon>
        <taxon>Thoracica</taxon>
        <taxon>Thoracicalcarea</taxon>
        <taxon>Balanomorpha</taxon>
        <taxon>Balanoidea</taxon>
        <taxon>Balanidae</taxon>
        <taxon>Amphibalaninae</taxon>
        <taxon>Amphibalanus</taxon>
    </lineage>
</organism>
<dbReference type="AlphaFoldDB" id="A0A6A4VL55"/>
<evidence type="ECO:0000256" key="3">
    <source>
        <dbReference type="ARBA" id="ARBA00023274"/>
    </source>
</evidence>
<feature type="domain" description="Large ribosomal subunit protein eL14" evidence="8">
    <location>
        <begin position="47"/>
        <end position="119"/>
    </location>
</feature>
<evidence type="ECO:0000256" key="5">
    <source>
        <dbReference type="ARBA" id="ARBA00035318"/>
    </source>
</evidence>
<dbReference type="GO" id="GO:0022625">
    <property type="term" value="C:cytosolic large ribosomal subunit"/>
    <property type="evidence" value="ECO:0007669"/>
    <property type="project" value="TreeGrafter"/>
</dbReference>
<comment type="similarity">
    <text evidence="1">Belongs to the eukaryotic ribosomal protein eL14 family.</text>
</comment>
<dbReference type="GO" id="GO:0003723">
    <property type="term" value="F:RNA binding"/>
    <property type="evidence" value="ECO:0007669"/>
    <property type="project" value="InterPro"/>
</dbReference>
<reference evidence="9 10" key="1">
    <citation type="submission" date="2019-07" db="EMBL/GenBank/DDBJ databases">
        <title>Draft genome assembly of a fouling barnacle, Amphibalanus amphitrite (Darwin, 1854): The first reference genome for Thecostraca.</title>
        <authorList>
            <person name="Kim W."/>
        </authorList>
    </citation>
    <scope>NUCLEOTIDE SEQUENCE [LARGE SCALE GENOMIC DNA]</scope>
    <source>
        <strain evidence="9">SNU_AA5</strain>
        <tissue evidence="9">Soma without cirri and trophi</tissue>
    </source>
</reference>
<dbReference type="InterPro" id="IPR014722">
    <property type="entry name" value="Rib_uL2_dom2"/>
</dbReference>
<keyword evidence="10" id="KW-1185">Reference proteome</keyword>
<feature type="domain" description="KOW" evidence="7">
    <location>
        <begin position="9"/>
        <end position="39"/>
    </location>
</feature>
<dbReference type="InterPro" id="IPR002784">
    <property type="entry name" value="Ribosomal_eL14_dom"/>
</dbReference>
<dbReference type="InterPro" id="IPR039660">
    <property type="entry name" value="Ribosomal_eL14"/>
</dbReference>
<proteinExistence type="inferred from homology"/>
<evidence type="ECO:0000313" key="10">
    <source>
        <dbReference type="Proteomes" id="UP000440578"/>
    </source>
</evidence>
<name>A0A6A4VL55_AMPAM</name>
<gene>
    <name evidence="9" type="primary">RPL14</name>
    <name evidence="9" type="ORF">FJT64_010756</name>
</gene>
<keyword evidence="2 9" id="KW-0689">Ribosomal protein</keyword>
<dbReference type="Pfam" id="PF01929">
    <property type="entry name" value="Ribosomal_L14e"/>
    <property type="match status" value="1"/>
</dbReference>
<dbReference type="SUPFAM" id="SSF50104">
    <property type="entry name" value="Translation proteins SH3-like domain"/>
    <property type="match status" value="1"/>
</dbReference>
<dbReference type="EMBL" id="VIIS01001907">
    <property type="protein sequence ID" value="KAF0291088.1"/>
    <property type="molecule type" value="Genomic_DNA"/>
</dbReference>
<dbReference type="Proteomes" id="UP000440578">
    <property type="component" value="Unassembled WGS sequence"/>
</dbReference>
<dbReference type="GO" id="GO:0006412">
    <property type="term" value="P:translation"/>
    <property type="evidence" value="ECO:0007669"/>
    <property type="project" value="InterPro"/>
</dbReference>
<sequence>MGFTKFIQVGRVVYMASGPLQGKICAVVNIIDQNRVLVDGPCTAVRRQVVNLKNVHITNLRIRIPHTASTAMVREQWVSRNISSTWEATRWCRNLRAKQRTESLTDFERFKLWKLRKARTAIIRGAVSKLKIQAKKNKLEKTKTKKGGKKVAKKPAAK</sequence>